<dbReference type="Gramene" id="mRNA:HanXRQr2_Chr13g0600471">
    <property type="protein sequence ID" value="CDS:HanXRQr2_Chr13g0600471.1"/>
    <property type="gene ID" value="HanXRQr2_Chr13g0600471"/>
</dbReference>
<proteinExistence type="predicted"/>
<organism evidence="2 3">
    <name type="scientific">Helianthus annuus</name>
    <name type="common">Common sunflower</name>
    <dbReference type="NCBI Taxonomy" id="4232"/>
    <lineage>
        <taxon>Eukaryota</taxon>
        <taxon>Viridiplantae</taxon>
        <taxon>Streptophyta</taxon>
        <taxon>Embryophyta</taxon>
        <taxon>Tracheophyta</taxon>
        <taxon>Spermatophyta</taxon>
        <taxon>Magnoliopsida</taxon>
        <taxon>eudicotyledons</taxon>
        <taxon>Gunneridae</taxon>
        <taxon>Pentapetalae</taxon>
        <taxon>asterids</taxon>
        <taxon>campanulids</taxon>
        <taxon>Asterales</taxon>
        <taxon>Asteraceae</taxon>
        <taxon>Asteroideae</taxon>
        <taxon>Heliantheae alliance</taxon>
        <taxon>Heliantheae</taxon>
        <taxon>Helianthus</taxon>
    </lineage>
</organism>
<dbReference type="EMBL" id="MNCJ02000328">
    <property type="protein sequence ID" value="KAF5774444.1"/>
    <property type="molecule type" value="Genomic_DNA"/>
</dbReference>
<dbReference type="EMBL" id="CM007902">
    <property type="protein sequence ID" value="OTG01703.1"/>
    <property type="molecule type" value="Genomic_DNA"/>
</dbReference>
<name>A0A251ST31_HELAN</name>
<evidence type="ECO:0000313" key="2">
    <source>
        <dbReference type="EMBL" id="OTG01703.1"/>
    </source>
</evidence>
<dbReference type="Proteomes" id="UP000215914">
    <property type="component" value="Chromosome 13"/>
</dbReference>
<protein>
    <submittedName>
        <fullName evidence="2">Uncharacterized protein</fullName>
    </submittedName>
</protein>
<dbReference type="InParanoid" id="A0A251ST31"/>
<evidence type="ECO:0000313" key="3">
    <source>
        <dbReference type="Proteomes" id="UP000215914"/>
    </source>
</evidence>
<evidence type="ECO:0000313" key="1">
    <source>
        <dbReference type="EMBL" id="KAF5774444.1"/>
    </source>
</evidence>
<dbReference type="AlphaFoldDB" id="A0A251ST31"/>
<reference evidence="1" key="3">
    <citation type="submission" date="2020-06" db="EMBL/GenBank/DDBJ databases">
        <title>Helianthus annuus Genome sequencing and assembly Release 2.</title>
        <authorList>
            <person name="Gouzy J."/>
            <person name="Langlade N."/>
            <person name="Munos S."/>
        </authorList>
    </citation>
    <scope>NUCLEOTIDE SEQUENCE</scope>
    <source>
        <tissue evidence="1">Leaves</tissue>
    </source>
</reference>
<accession>A0A251ST31</accession>
<keyword evidence="3" id="KW-1185">Reference proteome</keyword>
<reference evidence="1 3" key="1">
    <citation type="journal article" date="2017" name="Nature">
        <title>The sunflower genome provides insights into oil metabolism, flowering and Asterid evolution.</title>
        <authorList>
            <person name="Badouin H."/>
            <person name="Gouzy J."/>
            <person name="Grassa C.J."/>
            <person name="Murat F."/>
            <person name="Staton S.E."/>
            <person name="Cottret L."/>
            <person name="Lelandais-Briere C."/>
            <person name="Owens G.L."/>
            <person name="Carrere S."/>
            <person name="Mayjonade B."/>
            <person name="Legrand L."/>
            <person name="Gill N."/>
            <person name="Kane N.C."/>
            <person name="Bowers J.E."/>
            <person name="Hubner S."/>
            <person name="Bellec A."/>
            <person name="Berard A."/>
            <person name="Berges H."/>
            <person name="Blanchet N."/>
            <person name="Boniface M.C."/>
            <person name="Brunel D."/>
            <person name="Catrice O."/>
            <person name="Chaidir N."/>
            <person name="Claudel C."/>
            <person name="Donnadieu C."/>
            <person name="Faraut T."/>
            <person name="Fievet G."/>
            <person name="Helmstetter N."/>
            <person name="King M."/>
            <person name="Knapp S.J."/>
            <person name="Lai Z."/>
            <person name="Le Paslier M.C."/>
            <person name="Lippi Y."/>
            <person name="Lorenzon L."/>
            <person name="Mandel J.R."/>
            <person name="Marage G."/>
            <person name="Marchand G."/>
            <person name="Marquand E."/>
            <person name="Bret-Mestries E."/>
            <person name="Morien E."/>
            <person name="Nambeesan S."/>
            <person name="Nguyen T."/>
            <person name="Pegot-Espagnet P."/>
            <person name="Pouilly N."/>
            <person name="Raftis F."/>
            <person name="Sallet E."/>
            <person name="Schiex T."/>
            <person name="Thomas J."/>
            <person name="Vandecasteele C."/>
            <person name="Vares D."/>
            <person name="Vear F."/>
            <person name="Vautrin S."/>
            <person name="Crespi M."/>
            <person name="Mangin B."/>
            <person name="Burke J.M."/>
            <person name="Salse J."/>
            <person name="Munos S."/>
            <person name="Vincourt P."/>
            <person name="Rieseberg L.H."/>
            <person name="Langlade N.B."/>
        </authorList>
    </citation>
    <scope>NUCLEOTIDE SEQUENCE [LARGE SCALE GENOMIC DNA]</scope>
    <source>
        <strain evidence="3">cv. SF193</strain>
        <tissue evidence="1">Leaves</tissue>
    </source>
</reference>
<reference evidence="2" key="2">
    <citation type="submission" date="2017-02" db="EMBL/GenBank/DDBJ databases">
        <title>Sunflower complete genome.</title>
        <authorList>
            <person name="Langlade N."/>
            <person name="Munos S."/>
        </authorList>
    </citation>
    <scope>NUCLEOTIDE SEQUENCE [LARGE SCALE GENOMIC DNA]</scope>
    <source>
        <tissue evidence="2">Leaves</tissue>
    </source>
</reference>
<sequence>MGGKEQGRQLCGTQRLAEERRRRCRQTRGDARPLQWRYLVRWWIENRFDI</sequence>
<gene>
    <name evidence="2" type="ORF">HannXRQ_Chr13g0404891</name>
    <name evidence="1" type="ORF">HanXRQr2_Chr13g0600471</name>
</gene>